<accession>D5ABJ8</accession>
<dbReference type="AlphaFoldDB" id="D5ABJ8"/>
<dbReference type="Gene3D" id="1.20.1280.50">
    <property type="match status" value="1"/>
</dbReference>
<dbReference type="CDD" id="cd22157">
    <property type="entry name" value="F-box_AtFBW1-like"/>
    <property type="match status" value="1"/>
</dbReference>
<dbReference type="InterPro" id="IPR001810">
    <property type="entry name" value="F-box_dom"/>
</dbReference>
<keyword evidence="1" id="KW-0677">Repeat</keyword>
<proteinExistence type="evidence at transcript level"/>
<evidence type="ECO:0000256" key="1">
    <source>
        <dbReference type="ARBA" id="ARBA00022737"/>
    </source>
</evidence>
<sequence>MVRDRRCYLSNGNTTTRNEGHSIVNAGKLLSLRMGEEKPPPCKRSRRDRSKNRVCRDAAVVMEENVWKELPVDLLEKVIARLPTPSIFRFRLVCRSWNSLLTSHRFLQQFAEVPPQFPWFYTITHGNISNGAIYDPSMDKWYHLSLPSPPSKSIISYHVASTGGLVCFIDILHHKFFICNPLTMSSWELPSTVRVSSQVAVGMVLNKASTGYKLLWLECNGDYGVYDSVENTWSKPGNMPPHIKLPLALNFKSQTINIDSVMYFMRTNPDGLVSFDTVKNTWQQISIPSPQYSMGHTLAVCKGHIFLVGLLSKDNSTCVCVWELEKMTFLWKERDRTPDTMCQEFYGKQVQMSCLGNKGLVLLSLRSRQLNRLVLYDLSKKLWSKVPSCILPRSRKRQWIACGTSFEPSINASV</sequence>
<dbReference type="EMBL" id="BT123605">
    <property type="protein sequence ID" value="ADE76917.1"/>
    <property type="molecule type" value="mRNA"/>
</dbReference>
<feature type="domain" description="F-box" evidence="2">
    <location>
        <begin position="64"/>
        <end position="110"/>
    </location>
</feature>
<dbReference type="Gene3D" id="2.120.10.80">
    <property type="entry name" value="Kelch-type beta propeller"/>
    <property type="match status" value="1"/>
</dbReference>
<dbReference type="SUPFAM" id="SSF81383">
    <property type="entry name" value="F-box domain"/>
    <property type="match status" value="1"/>
</dbReference>
<dbReference type="InterPro" id="IPR015915">
    <property type="entry name" value="Kelch-typ_b-propeller"/>
</dbReference>
<organism evidence="3">
    <name type="scientific">Picea sitchensis</name>
    <name type="common">Sitka spruce</name>
    <name type="synonym">Pinus sitchensis</name>
    <dbReference type="NCBI Taxonomy" id="3332"/>
    <lineage>
        <taxon>Eukaryota</taxon>
        <taxon>Viridiplantae</taxon>
        <taxon>Streptophyta</taxon>
        <taxon>Embryophyta</taxon>
        <taxon>Tracheophyta</taxon>
        <taxon>Spermatophyta</taxon>
        <taxon>Pinopsida</taxon>
        <taxon>Pinidae</taxon>
        <taxon>Conifers I</taxon>
        <taxon>Pinales</taxon>
        <taxon>Pinaceae</taxon>
        <taxon>Picea</taxon>
    </lineage>
</organism>
<reference evidence="3" key="1">
    <citation type="submission" date="2010-04" db="EMBL/GenBank/DDBJ databases">
        <authorList>
            <person name="Reid K.E."/>
            <person name="Liao N."/>
            <person name="Chan S."/>
            <person name="Docking R."/>
            <person name="Taylor G."/>
            <person name="Moore R."/>
            <person name="Mayo M."/>
            <person name="Munro S."/>
            <person name="King J."/>
            <person name="Yanchuk A."/>
            <person name="Holt R."/>
            <person name="Jones S."/>
            <person name="Marra M."/>
            <person name="Ritland C.E."/>
            <person name="Ritland K."/>
            <person name="Bohlmann J."/>
        </authorList>
    </citation>
    <scope>NUCLEOTIDE SEQUENCE</scope>
    <source>
        <tissue evidence="3">Bud</tissue>
    </source>
</reference>
<dbReference type="PROSITE" id="PS50181">
    <property type="entry name" value="FBOX"/>
    <property type="match status" value="1"/>
</dbReference>
<dbReference type="OMA" id="WQQISIP"/>
<dbReference type="SMART" id="SM00256">
    <property type="entry name" value="FBOX"/>
    <property type="match status" value="1"/>
</dbReference>
<dbReference type="InterPro" id="IPR036047">
    <property type="entry name" value="F-box-like_dom_sf"/>
</dbReference>
<protein>
    <recommendedName>
        <fullName evidence="2">F-box domain-containing protein</fullName>
    </recommendedName>
</protein>
<name>D5ABJ8_PICSI</name>
<dbReference type="PANTHER" id="PTHR31672">
    <property type="entry name" value="BNACNNG10540D PROTEIN"/>
    <property type="match status" value="1"/>
</dbReference>
<dbReference type="Pfam" id="PF24750">
    <property type="entry name" value="b-prop_At3g26010-like"/>
    <property type="match status" value="1"/>
</dbReference>
<dbReference type="FunFam" id="1.20.1280.50:FF:000008">
    <property type="entry name" value="F-box only protein 6"/>
    <property type="match status" value="1"/>
</dbReference>
<dbReference type="SUPFAM" id="SSF117281">
    <property type="entry name" value="Kelch motif"/>
    <property type="match status" value="1"/>
</dbReference>
<dbReference type="PANTHER" id="PTHR31672:SF12">
    <property type="entry name" value="F-BOX DOMAIN-CONTAINING PROTEIN"/>
    <property type="match status" value="1"/>
</dbReference>
<dbReference type="Pfam" id="PF00646">
    <property type="entry name" value="F-box"/>
    <property type="match status" value="1"/>
</dbReference>
<dbReference type="FunFam" id="2.120.10.80:FF:000059">
    <property type="entry name" value="F-box only protein 6"/>
    <property type="match status" value="1"/>
</dbReference>
<dbReference type="InterPro" id="IPR056592">
    <property type="entry name" value="Beta-prop_At3g26010-like"/>
</dbReference>
<evidence type="ECO:0000313" key="3">
    <source>
        <dbReference type="EMBL" id="ADE76917.1"/>
    </source>
</evidence>
<dbReference type="InterPro" id="IPR050796">
    <property type="entry name" value="SCF_F-box_component"/>
</dbReference>
<evidence type="ECO:0000259" key="2">
    <source>
        <dbReference type="PROSITE" id="PS50181"/>
    </source>
</evidence>